<dbReference type="EMBL" id="CM046115">
    <property type="protein sequence ID" value="KAI8440702.1"/>
    <property type="molecule type" value="Genomic_DNA"/>
</dbReference>
<name>A0ACC0KWZ2_CHOFU</name>
<gene>
    <name evidence="1" type="ORF">MSG28_009052</name>
</gene>
<comment type="caution">
    <text evidence="1">The sequence shown here is derived from an EMBL/GenBank/DDBJ whole genome shotgun (WGS) entry which is preliminary data.</text>
</comment>
<protein>
    <submittedName>
        <fullName evidence="1">Uncharacterized protein</fullName>
    </submittedName>
</protein>
<evidence type="ECO:0000313" key="1">
    <source>
        <dbReference type="EMBL" id="KAI8440702.1"/>
    </source>
</evidence>
<organism evidence="1 2">
    <name type="scientific">Choristoneura fumiferana</name>
    <name type="common">Spruce budworm moth</name>
    <name type="synonym">Archips fumiferana</name>
    <dbReference type="NCBI Taxonomy" id="7141"/>
    <lineage>
        <taxon>Eukaryota</taxon>
        <taxon>Metazoa</taxon>
        <taxon>Ecdysozoa</taxon>
        <taxon>Arthropoda</taxon>
        <taxon>Hexapoda</taxon>
        <taxon>Insecta</taxon>
        <taxon>Pterygota</taxon>
        <taxon>Neoptera</taxon>
        <taxon>Endopterygota</taxon>
        <taxon>Lepidoptera</taxon>
        <taxon>Glossata</taxon>
        <taxon>Ditrysia</taxon>
        <taxon>Tortricoidea</taxon>
        <taxon>Tortricidae</taxon>
        <taxon>Tortricinae</taxon>
        <taxon>Choristoneura</taxon>
    </lineage>
</organism>
<evidence type="ECO:0000313" key="2">
    <source>
        <dbReference type="Proteomes" id="UP001064048"/>
    </source>
</evidence>
<reference evidence="1 2" key="1">
    <citation type="journal article" date="2022" name="Genome Biol. Evol.">
        <title>The Spruce Budworm Genome: Reconstructing the Evolutionary History of Antifreeze Proteins.</title>
        <authorList>
            <person name="Beliveau C."/>
            <person name="Gagne P."/>
            <person name="Picq S."/>
            <person name="Vernygora O."/>
            <person name="Keeling C.I."/>
            <person name="Pinkney K."/>
            <person name="Doucet D."/>
            <person name="Wen F."/>
            <person name="Johnston J.S."/>
            <person name="Maaroufi H."/>
            <person name="Boyle B."/>
            <person name="Laroche J."/>
            <person name="Dewar K."/>
            <person name="Juretic N."/>
            <person name="Blackburn G."/>
            <person name="Nisole A."/>
            <person name="Brunet B."/>
            <person name="Brandao M."/>
            <person name="Lumley L."/>
            <person name="Duan J."/>
            <person name="Quan G."/>
            <person name="Lucarotti C.J."/>
            <person name="Roe A.D."/>
            <person name="Sperling F.A.H."/>
            <person name="Levesque R.C."/>
            <person name="Cusson M."/>
        </authorList>
    </citation>
    <scope>NUCLEOTIDE SEQUENCE [LARGE SCALE GENOMIC DNA]</scope>
    <source>
        <strain evidence="1">Glfc:IPQL:Cfum</strain>
    </source>
</reference>
<dbReference type="Proteomes" id="UP001064048">
    <property type="component" value="Chromosome 15"/>
</dbReference>
<keyword evidence="2" id="KW-1185">Reference proteome</keyword>
<proteinExistence type="predicted"/>
<sequence length="432" mass="49635">MDEQTLYDRIDMFTAQCMQMTLQNDFAKVHEIANDIKKAWKGMKDSQEWGRILNQRQKMFGQPVVPFSDLNRLVKEFEPYRNLWVTASDFLKAREVWFDNPLMYVDAEAIEPLINEYYKTIIKCIKIFADLPKVQHVATSIRDDIDEFRPLIPVIQAVRNPGMKERHWNEFMEKSGITVTMNEKQTFQMCLKQGMAVHADLIAEIGELASKEYVIEQSLDKMAADWAARGMEVAPYKATGTFIMKIADDTLQLLDEHLLATQQLGFSPFKAAFELRIQEWDDKIRLTQKVVDEWIECQKYYEIVKPPYIFEEGESTEIIQEEGYLNTAPFYHQFSQNHEDVRALNSSFVYANEYLGNSGRLVITPLTDRCYLTLMCAMHLKFGGAPAGPAGTGKTETTKDLAKALAVQCVVFNCSDQLDYMAMGKFFKGLAA</sequence>
<accession>A0ACC0KWZ2</accession>